<organism evidence="1">
    <name type="scientific">viral metagenome</name>
    <dbReference type="NCBI Taxonomy" id="1070528"/>
    <lineage>
        <taxon>unclassified sequences</taxon>
        <taxon>metagenomes</taxon>
        <taxon>organismal metagenomes</taxon>
    </lineage>
</organism>
<reference evidence="1" key="1">
    <citation type="journal article" date="2020" name="Nature">
        <title>Giant virus diversity and host interactions through global metagenomics.</title>
        <authorList>
            <person name="Schulz F."/>
            <person name="Roux S."/>
            <person name="Paez-Espino D."/>
            <person name="Jungbluth S."/>
            <person name="Walsh D.A."/>
            <person name="Denef V.J."/>
            <person name="McMahon K.D."/>
            <person name="Konstantinidis K.T."/>
            <person name="Eloe-Fadrosh E.A."/>
            <person name="Kyrpides N.C."/>
            <person name="Woyke T."/>
        </authorList>
    </citation>
    <scope>NUCLEOTIDE SEQUENCE</scope>
    <source>
        <strain evidence="1">GVMAG-M-3300020166-18</strain>
    </source>
</reference>
<dbReference type="AlphaFoldDB" id="A0A6C0BX12"/>
<dbReference type="EMBL" id="MN739271">
    <property type="protein sequence ID" value="QHS96612.1"/>
    <property type="molecule type" value="Genomic_DNA"/>
</dbReference>
<sequence>MVDIDDLKKVFENAIDETNDSTVEYLTSGKIQEHKTKIFDEMNLNARERESAHKSLKFYRYISDLNEFKYGMFIRWYSLKKFKKRELKLEMGGFISDIKIVTDDVHIICKNIFGKHVQIRIGENIIFQKITDQEKVIISVVDYVNKK</sequence>
<name>A0A6C0BX12_9ZZZZ</name>
<proteinExistence type="predicted"/>
<accession>A0A6C0BX12</accession>
<protein>
    <submittedName>
        <fullName evidence="1">Uncharacterized protein</fullName>
    </submittedName>
</protein>
<evidence type="ECO:0000313" key="1">
    <source>
        <dbReference type="EMBL" id="QHS96612.1"/>
    </source>
</evidence>